<feature type="transmembrane region" description="Helical" evidence="6">
    <location>
        <begin position="12"/>
        <end position="35"/>
    </location>
</feature>
<evidence type="ECO:0000313" key="7">
    <source>
        <dbReference type="EMBL" id="OGC32544.1"/>
    </source>
</evidence>
<dbReference type="GO" id="GO:0044781">
    <property type="term" value="P:bacterial-type flagellum organization"/>
    <property type="evidence" value="ECO:0007669"/>
    <property type="project" value="InterPro"/>
</dbReference>
<evidence type="ECO:0000256" key="6">
    <source>
        <dbReference type="SAM" id="Phobius"/>
    </source>
</evidence>
<evidence type="ECO:0000256" key="4">
    <source>
        <dbReference type="ARBA" id="ARBA00022989"/>
    </source>
</evidence>
<gene>
    <name evidence="7" type="ORF">A2462_02915</name>
</gene>
<comment type="caution">
    <text evidence="7">The sequence shown here is derived from an EMBL/GenBank/DDBJ whole genome shotgun (WGS) entry which is preliminary data.</text>
</comment>
<dbReference type="Proteomes" id="UP000177309">
    <property type="component" value="Unassembled WGS sequence"/>
</dbReference>
<keyword evidence="3 6" id="KW-0812">Transmembrane</keyword>
<evidence type="ECO:0000256" key="1">
    <source>
        <dbReference type="ARBA" id="ARBA00004236"/>
    </source>
</evidence>
<dbReference type="AlphaFoldDB" id="A0A1F4TIN8"/>
<dbReference type="GO" id="GO:0016020">
    <property type="term" value="C:membrane"/>
    <property type="evidence" value="ECO:0007669"/>
    <property type="project" value="InterPro"/>
</dbReference>
<organism evidence="7 8">
    <name type="scientific">candidate division WOR-1 bacterium RIFOXYC2_FULL_41_25</name>
    <dbReference type="NCBI Taxonomy" id="1802586"/>
    <lineage>
        <taxon>Bacteria</taxon>
        <taxon>Bacillati</taxon>
        <taxon>Saganbacteria</taxon>
    </lineage>
</organism>
<evidence type="ECO:0000256" key="3">
    <source>
        <dbReference type="ARBA" id="ARBA00022692"/>
    </source>
</evidence>
<dbReference type="Pfam" id="PF04347">
    <property type="entry name" value="FliO"/>
    <property type="match status" value="1"/>
</dbReference>
<keyword evidence="5 6" id="KW-0472">Membrane</keyword>
<dbReference type="InterPro" id="IPR022781">
    <property type="entry name" value="Flagellar_biosynth_FliO"/>
</dbReference>
<comment type="subcellular location">
    <subcellularLocation>
        <location evidence="1">Cell membrane</location>
    </subcellularLocation>
</comment>
<keyword evidence="2" id="KW-1003">Cell membrane</keyword>
<evidence type="ECO:0000256" key="5">
    <source>
        <dbReference type="ARBA" id="ARBA00023136"/>
    </source>
</evidence>
<name>A0A1F4TIN8_UNCSA</name>
<keyword evidence="4 6" id="KW-1133">Transmembrane helix</keyword>
<dbReference type="EMBL" id="MEUI01000049">
    <property type="protein sequence ID" value="OGC32544.1"/>
    <property type="molecule type" value="Genomic_DNA"/>
</dbReference>
<proteinExistence type="predicted"/>
<accession>A0A1F4TIN8</accession>
<reference evidence="7 8" key="1">
    <citation type="journal article" date="2016" name="Nat. Commun.">
        <title>Thousands of microbial genomes shed light on interconnected biogeochemical processes in an aquifer system.</title>
        <authorList>
            <person name="Anantharaman K."/>
            <person name="Brown C.T."/>
            <person name="Hug L.A."/>
            <person name="Sharon I."/>
            <person name="Castelle C.J."/>
            <person name="Probst A.J."/>
            <person name="Thomas B.C."/>
            <person name="Singh A."/>
            <person name="Wilkins M.J."/>
            <person name="Karaoz U."/>
            <person name="Brodie E.L."/>
            <person name="Williams K.H."/>
            <person name="Hubbard S.S."/>
            <person name="Banfield J.F."/>
        </authorList>
    </citation>
    <scope>NUCLEOTIDE SEQUENCE [LARGE SCALE GENOMIC DNA]</scope>
</reference>
<evidence type="ECO:0008006" key="9">
    <source>
        <dbReference type="Google" id="ProtNLM"/>
    </source>
</evidence>
<evidence type="ECO:0000256" key="2">
    <source>
        <dbReference type="ARBA" id="ARBA00022475"/>
    </source>
</evidence>
<protein>
    <recommendedName>
        <fullName evidence="9">Flagellar protein</fullName>
    </recommendedName>
</protein>
<evidence type="ECO:0000313" key="8">
    <source>
        <dbReference type="Proteomes" id="UP000177309"/>
    </source>
</evidence>
<sequence length="101" mass="11422">MTIEALAIQSGPIITFGYIMQVFFSLLIILSLLFFMGRYILPRLRVNPQSQMIKVLDRVHLAPQVSAYVIQVGQEAWLMAVSNKNVTKIDKLAKESLPTNE</sequence>